<dbReference type="EMBL" id="CP003639">
    <property type="protein sequence ID" value="AFM42943.1"/>
    <property type="molecule type" value="Genomic_DNA"/>
</dbReference>
<dbReference type="CDD" id="cd04179">
    <property type="entry name" value="DPM_DPG-synthase_like"/>
    <property type="match status" value="1"/>
</dbReference>
<keyword evidence="4" id="KW-0812">Transmembrane</keyword>
<keyword evidence="1" id="KW-1003">Cell membrane</keyword>
<dbReference type="OrthoDB" id="9810303at2"/>
<accession>I4DAW9</accession>
<evidence type="ECO:0000256" key="3">
    <source>
        <dbReference type="ARBA" id="ARBA00022679"/>
    </source>
</evidence>
<evidence type="ECO:0000259" key="8">
    <source>
        <dbReference type="Pfam" id="PF00535"/>
    </source>
</evidence>
<dbReference type="GO" id="GO:0009103">
    <property type="term" value="P:lipopolysaccharide biosynthetic process"/>
    <property type="evidence" value="ECO:0007669"/>
    <property type="project" value="UniProtKB-KW"/>
</dbReference>
<evidence type="ECO:0000313" key="9">
    <source>
        <dbReference type="EMBL" id="AFM42943.1"/>
    </source>
</evidence>
<dbReference type="STRING" id="646529.Desaci_4080"/>
<keyword evidence="3 9" id="KW-0808">Transferase</keyword>
<dbReference type="Proteomes" id="UP000002892">
    <property type="component" value="Chromosome"/>
</dbReference>
<dbReference type="GO" id="GO:0099621">
    <property type="term" value="F:undecaprenyl-phosphate 4-deoxy-4-formamido-L-arabinose transferase activity"/>
    <property type="evidence" value="ECO:0007669"/>
    <property type="project" value="TreeGrafter"/>
</dbReference>
<keyword evidence="7" id="KW-0472">Membrane</keyword>
<dbReference type="Pfam" id="PF00535">
    <property type="entry name" value="Glycos_transf_2"/>
    <property type="match status" value="1"/>
</dbReference>
<dbReference type="AlphaFoldDB" id="I4DAW9"/>
<dbReference type="RefSeq" id="WP_014828929.1">
    <property type="nucleotide sequence ID" value="NC_018068.1"/>
</dbReference>
<organism evidence="9 10">
    <name type="scientific">Desulfosporosinus acidiphilus (strain DSM 22704 / JCM 16185 / SJ4)</name>
    <dbReference type="NCBI Taxonomy" id="646529"/>
    <lineage>
        <taxon>Bacteria</taxon>
        <taxon>Bacillati</taxon>
        <taxon>Bacillota</taxon>
        <taxon>Clostridia</taxon>
        <taxon>Eubacteriales</taxon>
        <taxon>Desulfitobacteriaceae</taxon>
        <taxon>Desulfosporosinus</taxon>
    </lineage>
</organism>
<keyword evidence="10" id="KW-1185">Reference proteome</keyword>
<proteinExistence type="predicted"/>
<evidence type="ECO:0000256" key="6">
    <source>
        <dbReference type="ARBA" id="ARBA00022989"/>
    </source>
</evidence>
<dbReference type="PANTHER" id="PTHR48090:SF3">
    <property type="entry name" value="UNDECAPRENYL-PHOSPHATE 4-DEOXY-4-FORMAMIDO-L-ARABINOSE TRANSFERASE"/>
    <property type="match status" value="1"/>
</dbReference>
<protein>
    <submittedName>
        <fullName evidence="9">Glycosyl transferase</fullName>
    </submittedName>
</protein>
<gene>
    <name evidence="9" type="ordered locus">Desaci_4080</name>
</gene>
<evidence type="ECO:0000256" key="5">
    <source>
        <dbReference type="ARBA" id="ARBA00022985"/>
    </source>
</evidence>
<dbReference type="GO" id="GO:0005886">
    <property type="term" value="C:plasma membrane"/>
    <property type="evidence" value="ECO:0007669"/>
    <property type="project" value="TreeGrafter"/>
</dbReference>
<name>I4DAW9_DESAJ</name>
<dbReference type="HOGENOM" id="CLU_033536_9_0_9"/>
<evidence type="ECO:0000256" key="7">
    <source>
        <dbReference type="ARBA" id="ARBA00023136"/>
    </source>
</evidence>
<dbReference type="KEGG" id="dai:Desaci_4080"/>
<dbReference type="InterPro" id="IPR050256">
    <property type="entry name" value="Glycosyltransferase_2"/>
</dbReference>
<evidence type="ECO:0000313" key="10">
    <source>
        <dbReference type="Proteomes" id="UP000002892"/>
    </source>
</evidence>
<dbReference type="SUPFAM" id="SSF53448">
    <property type="entry name" value="Nucleotide-diphospho-sugar transferases"/>
    <property type="match status" value="1"/>
</dbReference>
<evidence type="ECO:0000256" key="4">
    <source>
        <dbReference type="ARBA" id="ARBA00022692"/>
    </source>
</evidence>
<keyword evidence="2" id="KW-0328">Glycosyltransferase</keyword>
<evidence type="ECO:0000256" key="2">
    <source>
        <dbReference type="ARBA" id="ARBA00022676"/>
    </source>
</evidence>
<dbReference type="Gene3D" id="3.90.550.10">
    <property type="entry name" value="Spore Coat Polysaccharide Biosynthesis Protein SpsA, Chain A"/>
    <property type="match status" value="1"/>
</dbReference>
<dbReference type="PANTHER" id="PTHR48090">
    <property type="entry name" value="UNDECAPRENYL-PHOSPHATE 4-DEOXY-4-FORMAMIDO-L-ARABINOSE TRANSFERASE-RELATED"/>
    <property type="match status" value="1"/>
</dbReference>
<reference evidence="9 10" key="1">
    <citation type="journal article" date="2012" name="J. Bacteriol.">
        <title>Complete genome sequences of Desulfosporosinus orientis DSM765T, Desulfosporosinus youngiae DSM17734T, Desulfosporosinus meridiei DSM13257T, and Desulfosporosinus acidiphilus DSM22704T.</title>
        <authorList>
            <person name="Pester M."/>
            <person name="Brambilla E."/>
            <person name="Alazard D."/>
            <person name="Rattei T."/>
            <person name="Weinmaier T."/>
            <person name="Han J."/>
            <person name="Lucas S."/>
            <person name="Lapidus A."/>
            <person name="Cheng J.F."/>
            <person name="Goodwin L."/>
            <person name="Pitluck S."/>
            <person name="Peters L."/>
            <person name="Ovchinnikova G."/>
            <person name="Teshima H."/>
            <person name="Detter J.C."/>
            <person name="Han C.S."/>
            <person name="Tapia R."/>
            <person name="Land M.L."/>
            <person name="Hauser L."/>
            <person name="Kyrpides N.C."/>
            <person name="Ivanova N.N."/>
            <person name="Pagani I."/>
            <person name="Huntmann M."/>
            <person name="Wei C.L."/>
            <person name="Davenport K.W."/>
            <person name="Daligault H."/>
            <person name="Chain P.S."/>
            <person name="Chen A."/>
            <person name="Mavromatis K."/>
            <person name="Markowitz V."/>
            <person name="Szeto E."/>
            <person name="Mikhailova N."/>
            <person name="Pati A."/>
            <person name="Wagner M."/>
            <person name="Woyke T."/>
            <person name="Ollivier B."/>
            <person name="Klenk H.P."/>
            <person name="Spring S."/>
            <person name="Loy A."/>
        </authorList>
    </citation>
    <scope>NUCLEOTIDE SEQUENCE [LARGE SCALE GENOMIC DNA]</scope>
    <source>
        <strain evidence="10">DSM 22704 / JCM 16185 / SJ4</strain>
    </source>
</reference>
<dbReference type="InterPro" id="IPR001173">
    <property type="entry name" value="Glyco_trans_2-like"/>
</dbReference>
<keyword evidence="5" id="KW-0448">Lipopolysaccharide biosynthesis</keyword>
<sequence>MHVSLILPAYNEEANLQQVINECMTELKHSRLTYHIFAVDDGSTDRTAELISTLAIQNNCLTGIYLKENLGFGGAVRAGILYAKVSEMVVWKTDHWLVIMDADGQLKLSDWLRCEPWLEPDIDLWWGIRERRAEGIGRKVISRVYNTLCRVALGTPEVEDVDCGLKAIRSQFIPDDLPSVRGATINPVLFASALRQGAKVRQFAVRHLLRQYGHPTGLSPKVITRSLKELVALAVRKKAYGFKCKELTNESQS</sequence>
<evidence type="ECO:0000256" key="1">
    <source>
        <dbReference type="ARBA" id="ARBA00022475"/>
    </source>
</evidence>
<dbReference type="InterPro" id="IPR029044">
    <property type="entry name" value="Nucleotide-diphossugar_trans"/>
</dbReference>
<feature type="domain" description="Glycosyltransferase 2-like" evidence="8">
    <location>
        <begin position="4"/>
        <end position="136"/>
    </location>
</feature>
<keyword evidence="6" id="KW-1133">Transmembrane helix</keyword>
<dbReference type="eggNOG" id="COG0463">
    <property type="taxonomic scope" value="Bacteria"/>
</dbReference>